<gene>
    <name evidence="2" type="ORF">ACFSUN_02080</name>
</gene>
<dbReference type="EMBL" id="JBHUMX010000004">
    <property type="protein sequence ID" value="MFD2627578.1"/>
    <property type="molecule type" value="Genomic_DNA"/>
</dbReference>
<evidence type="ECO:0000313" key="2">
    <source>
        <dbReference type="EMBL" id="MFD2627578.1"/>
    </source>
</evidence>
<comment type="caution">
    <text evidence="2">The sequence shown here is derived from an EMBL/GenBank/DDBJ whole genome shotgun (WGS) entry which is preliminary data.</text>
</comment>
<reference evidence="3" key="1">
    <citation type="journal article" date="2019" name="Int. J. Syst. Evol. Microbiol.">
        <title>The Global Catalogue of Microorganisms (GCM) 10K type strain sequencing project: providing services to taxonomists for standard genome sequencing and annotation.</title>
        <authorList>
            <consortium name="The Broad Institute Genomics Platform"/>
            <consortium name="The Broad Institute Genome Sequencing Center for Infectious Disease"/>
            <person name="Wu L."/>
            <person name="Ma J."/>
        </authorList>
    </citation>
    <scope>NUCLEOTIDE SEQUENCE [LARGE SCALE GENOMIC DNA]</scope>
    <source>
        <strain evidence="3">TISTR 1858</strain>
    </source>
</reference>
<evidence type="ECO:0000259" key="1">
    <source>
        <dbReference type="Pfam" id="PF13556"/>
    </source>
</evidence>
<proteinExistence type="predicted"/>
<keyword evidence="3" id="KW-1185">Reference proteome</keyword>
<dbReference type="InterPro" id="IPR051448">
    <property type="entry name" value="CdaR-like_regulators"/>
</dbReference>
<dbReference type="Pfam" id="PF13556">
    <property type="entry name" value="HTH_30"/>
    <property type="match status" value="1"/>
</dbReference>
<name>A0ABW5PW98_9BACI</name>
<protein>
    <submittedName>
        <fullName evidence="2">Helix-turn-helix domain-containing protein</fullName>
    </submittedName>
</protein>
<evidence type="ECO:0000313" key="3">
    <source>
        <dbReference type="Proteomes" id="UP001597451"/>
    </source>
</evidence>
<dbReference type="Proteomes" id="UP001597451">
    <property type="component" value="Unassembled WGS sequence"/>
</dbReference>
<dbReference type="RefSeq" id="WP_379560232.1">
    <property type="nucleotide sequence ID" value="NZ_JBHUMX010000004.1"/>
</dbReference>
<dbReference type="InterPro" id="IPR025736">
    <property type="entry name" value="PucR_C-HTH_dom"/>
</dbReference>
<feature type="domain" description="PucR C-terminal helix-turn-helix" evidence="1">
    <location>
        <begin position="94"/>
        <end position="152"/>
    </location>
</feature>
<accession>A0ABW5PW98</accession>
<dbReference type="Gene3D" id="1.10.10.2840">
    <property type="entry name" value="PucR C-terminal helix-turn-helix domain"/>
    <property type="match status" value="1"/>
</dbReference>
<organism evidence="2 3">
    <name type="scientific">Oceanobacillus kapialis</name>
    <dbReference type="NCBI Taxonomy" id="481353"/>
    <lineage>
        <taxon>Bacteria</taxon>
        <taxon>Bacillati</taxon>
        <taxon>Bacillota</taxon>
        <taxon>Bacilli</taxon>
        <taxon>Bacillales</taxon>
        <taxon>Bacillaceae</taxon>
        <taxon>Oceanobacillus</taxon>
    </lineage>
</organism>
<sequence>MKLLDNISIKFEDILIGISEKSNHTTQESILEKYEQAQFGLKVGRYKGQKINEWAALGYDKYLYAVQQNEILQKSALNFLKPLIKHDEKFNSELILTLSVYLDSFFSLKKSAEALFIHKNTVKYRINKVKELYKDISLEDPESYLLFSLSLKLYRILEKNK</sequence>
<dbReference type="InterPro" id="IPR042070">
    <property type="entry name" value="PucR_C-HTH_sf"/>
</dbReference>
<dbReference type="PANTHER" id="PTHR33744">
    <property type="entry name" value="CARBOHYDRATE DIACID REGULATOR"/>
    <property type="match status" value="1"/>
</dbReference>